<feature type="region of interest" description="Disordered" evidence="1">
    <location>
        <begin position="1"/>
        <end position="72"/>
    </location>
</feature>
<accession>A0ABT6X9X4</accession>
<evidence type="ECO:0008006" key="4">
    <source>
        <dbReference type="Google" id="ProtNLM"/>
    </source>
</evidence>
<sequence>MSKAQAKSIAPSSAGTTAKASQPVAKAPAKKRTATVKKDPLKAKTVVKPVRKAAPEKAAPAKTQAPVSAKPVTKPVKPVVNAPATPKAKAVKEKKVKVVRDSFTIPKAEFAQIADMKKRAMALGVDIKKSELIRAGLQAIFALPDAGFKKALAAVPTLKTGRPSKV</sequence>
<reference evidence="2" key="1">
    <citation type="submission" date="2023-05" db="EMBL/GenBank/DDBJ databases">
        <title>Limnohabitans sp. strain HM2-2 Genome sequencing and assembly.</title>
        <authorList>
            <person name="Jung Y."/>
        </authorList>
    </citation>
    <scope>NUCLEOTIDE SEQUENCE</scope>
    <source>
        <strain evidence="2">HM2-2</strain>
    </source>
</reference>
<evidence type="ECO:0000313" key="3">
    <source>
        <dbReference type="Proteomes" id="UP001431902"/>
    </source>
</evidence>
<organism evidence="2 3">
    <name type="scientific">Limnohabitans lacus</name>
    <dbReference type="NCBI Taxonomy" id="3045173"/>
    <lineage>
        <taxon>Bacteria</taxon>
        <taxon>Pseudomonadati</taxon>
        <taxon>Pseudomonadota</taxon>
        <taxon>Betaproteobacteria</taxon>
        <taxon>Burkholderiales</taxon>
        <taxon>Comamonadaceae</taxon>
        <taxon>Limnohabitans</taxon>
    </lineage>
</organism>
<feature type="compositionally biased region" description="Low complexity" evidence="1">
    <location>
        <begin position="56"/>
        <end position="72"/>
    </location>
</feature>
<comment type="caution">
    <text evidence="2">The sequence shown here is derived from an EMBL/GenBank/DDBJ whole genome shotgun (WGS) entry which is preliminary data.</text>
</comment>
<name>A0ABT6X9X4_9BURK</name>
<evidence type="ECO:0000256" key="1">
    <source>
        <dbReference type="SAM" id="MobiDB-lite"/>
    </source>
</evidence>
<dbReference type="EMBL" id="JASGBH010000011">
    <property type="protein sequence ID" value="MDI9234927.1"/>
    <property type="molecule type" value="Genomic_DNA"/>
</dbReference>
<keyword evidence="3" id="KW-1185">Reference proteome</keyword>
<evidence type="ECO:0000313" key="2">
    <source>
        <dbReference type="EMBL" id="MDI9234927.1"/>
    </source>
</evidence>
<dbReference type="Proteomes" id="UP001431902">
    <property type="component" value="Unassembled WGS sequence"/>
</dbReference>
<feature type="compositionally biased region" description="Polar residues" evidence="1">
    <location>
        <begin position="10"/>
        <end position="20"/>
    </location>
</feature>
<gene>
    <name evidence="2" type="ORF">QLQ16_13900</name>
</gene>
<proteinExistence type="predicted"/>
<dbReference type="RefSeq" id="WP_283225270.1">
    <property type="nucleotide sequence ID" value="NZ_JASGBH010000011.1"/>
</dbReference>
<protein>
    <recommendedName>
        <fullName evidence="4">Histone H1</fullName>
    </recommendedName>
</protein>